<keyword evidence="7" id="KW-1133">Transmembrane helix</keyword>
<dbReference type="InterPro" id="IPR001138">
    <property type="entry name" value="Zn2Cys6_DnaBD"/>
</dbReference>
<dbReference type="InterPro" id="IPR007219">
    <property type="entry name" value="XnlR_reg_dom"/>
</dbReference>
<dbReference type="AlphaFoldDB" id="A0A017SPD6"/>
<feature type="domain" description="Zn(2)-C6 fungal-type" evidence="8">
    <location>
        <begin position="66"/>
        <end position="96"/>
    </location>
</feature>
<dbReference type="SMART" id="SM00066">
    <property type="entry name" value="GAL4"/>
    <property type="match status" value="1"/>
</dbReference>
<dbReference type="Gene3D" id="4.10.240.10">
    <property type="entry name" value="Zn(2)-C6 fungal-type DNA-binding domain"/>
    <property type="match status" value="1"/>
</dbReference>
<dbReference type="EMBL" id="KK088414">
    <property type="protein sequence ID" value="EYE98100.1"/>
    <property type="molecule type" value="Genomic_DNA"/>
</dbReference>
<dbReference type="GO" id="GO:0000981">
    <property type="term" value="F:DNA-binding transcription factor activity, RNA polymerase II-specific"/>
    <property type="evidence" value="ECO:0007669"/>
    <property type="project" value="InterPro"/>
</dbReference>
<dbReference type="Pfam" id="PF00172">
    <property type="entry name" value="Zn_clus"/>
    <property type="match status" value="1"/>
</dbReference>
<gene>
    <name evidence="9" type="ORF">EURHEDRAFT_449663</name>
</gene>
<sequence length="902" mass="100168">MEGMGDGTEGLGFDMPMLMNQQSHLFGTYGQDGSPVQSVLPAFQDEPSMSTGEDQNDAKRRRIARACDMCRKKKIKCDGKMPKCSHCINYKTDCVFTQVEKKRNPPKGAKYIEGLENRLGRMESLLRLSGLLSQEDGGKTDLGTLEKRLADRSFTNGLNAANPPPSQNQNTSNTPNASGTQTQPNTAPQSHQPSPRIETHSMSPRTAVTSPGSQKDETEVEALSDMMCSLVTNNCGETRYIGSSSGFSIFSPKGIQWVNEKTGDTSFQEMISSAYVDDNKWMYWKPEVFSDIFARRVFKPLPPKEEAISLFRDFFANFNCMFPLYHEPTFMHLVERQYSRDPYEGSGWWASINVVLAIAHRLRVMSNLVPQDEDKKAWLYLKNAMGVLTELTMRNTDLLSVQALLGMSLFLQGTPNPQPSFFLVAAAIRLSHSIGLHKRGSGFGLNPVEVEQRKRVFWISYMLDKDICLRSGRPPVQDDDDMNVELPSEDPPDNIGNVPLADGKGKFNLFRTLCRFATIESRVYKRLYSAKASKQSDGELLNTIGDLDKELEEWKDSIPVDFRPEHDIKAAHTPLILHVVVLHFAYYNCLTTIHRMSVHHGYWTSRLSNYAIQGLNARPLNPRVFLSAVLCVTAARASINLIKYIPQGDFACVWLILYYPVSALVTLFANILQNPNDARARSDVKLMNVVVNFLSTLVSDESNGSIKRMLGLCGEFERIAKVVLDKAERESHSKKKRKTAPDDTAPSQPQQRNAPPPSSSRNPAGAPSTTTPLSSPLFSNDAAPNGQTDGQYNGQTAFSPSTAMPTDTGLPGDLPRNVNTMPGLGQDFQEMLSPNNLGNVGFDQPFGGAGSNPMSSFQQPFVPQDLWQMPMTIEWDWADMSSNFPVFDSGMDSNGPPPPSES</sequence>
<feature type="compositionally biased region" description="Polar residues" evidence="6">
    <location>
        <begin position="200"/>
        <end position="213"/>
    </location>
</feature>
<dbReference type="SUPFAM" id="SSF57701">
    <property type="entry name" value="Zn2/Cys6 DNA-binding domain"/>
    <property type="match status" value="1"/>
</dbReference>
<organism evidence="9 10">
    <name type="scientific">Aspergillus ruber (strain CBS 135680)</name>
    <dbReference type="NCBI Taxonomy" id="1388766"/>
    <lineage>
        <taxon>Eukaryota</taxon>
        <taxon>Fungi</taxon>
        <taxon>Dikarya</taxon>
        <taxon>Ascomycota</taxon>
        <taxon>Pezizomycotina</taxon>
        <taxon>Eurotiomycetes</taxon>
        <taxon>Eurotiomycetidae</taxon>
        <taxon>Eurotiales</taxon>
        <taxon>Aspergillaceae</taxon>
        <taxon>Aspergillus</taxon>
        <taxon>Aspergillus subgen. Aspergillus</taxon>
    </lineage>
</organism>
<keyword evidence="3" id="KW-0238">DNA-binding</keyword>
<evidence type="ECO:0000256" key="4">
    <source>
        <dbReference type="ARBA" id="ARBA00023163"/>
    </source>
</evidence>
<dbReference type="SMART" id="SM00906">
    <property type="entry name" value="Fungal_trans"/>
    <property type="match status" value="1"/>
</dbReference>
<dbReference type="Proteomes" id="UP000019804">
    <property type="component" value="Unassembled WGS sequence"/>
</dbReference>
<protein>
    <submittedName>
        <fullName evidence="9">Fungal-specific transcription factor domain protein</fullName>
    </submittedName>
</protein>
<dbReference type="PROSITE" id="PS00463">
    <property type="entry name" value="ZN2_CY6_FUNGAL_1"/>
    <property type="match status" value="1"/>
</dbReference>
<keyword evidence="4" id="KW-0804">Transcription</keyword>
<dbReference type="STRING" id="1388766.A0A017SPD6"/>
<dbReference type="RefSeq" id="XP_040641788.1">
    <property type="nucleotide sequence ID" value="XM_040783829.1"/>
</dbReference>
<evidence type="ECO:0000313" key="9">
    <source>
        <dbReference type="EMBL" id="EYE98100.1"/>
    </source>
</evidence>
<dbReference type="OrthoDB" id="2123952at2759"/>
<dbReference type="GeneID" id="63698953"/>
<keyword evidence="7" id="KW-0472">Membrane</keyword>
<dbReference type="GO" id="GO:0008270">
    <property type="term" value="F:zinc ion binding"/>
    <property type="evidence" value="ECO:0007669"/>
    <property type="project" value="InterPro"/>
</dbReference>
<dbReference type="PROSITE" id="PS50048">
    <property type="entry name" value="ZN2_CY6_FUNGAL_2"/>
    <property type="match status" value="1"/>
</dbReference>
<feature type="compositionally biased region" description="Low complexity" evidence="6">
    <location>
        <begin position="745"/>
        <end position="777"/>
    </location>
</feature>
<keyword evidence="1" id="KW-0479">Metal-binding</keyword>
<feature type="compositionally biased region" description="Low complexity" evidence="6">
    <location>
        <begin position="167"/>
        <end position="178"/>
    </location>
</feature>
<dbReference type="GO" id="GO:0006351">
    <property type="term" value="P:DNA-templated transcription"/>
    <property type="evidence" value="ECO:0007669"/>
    <property type="project" value="InterPro"/>
</dbReference>
<feature type="transmembrane region" description="Helical" evidence="7">
    <location>
        <begin position="651"/>
        <end position="672"/>
    </location>
</feature>
<keyword evidence="10" id="KW-1185">Reference proteome</keyword>
<feature type="compositionally biased region" description="Polar residues" evidence="6">
    <location>
        <begin position="785"/>
        <end position="805"/>
    </location>
</feature>
<dbReference type="CDD" id="cd12148">
    <property type="entry name" value="fungal_TF_MHR"/>
    <property type="match status" value="1"/>
</dbReference>
<dbReference type="PANTHER" id="PTHR46910">
    <property type="entry name" value="TRANSCRIPTION FACTOR PDR1"/>
    <property type="match status" value="1"/>
</dbReference>
<feature type="region of interest" description="Disordered" evidence="6">
    <location>
        <begin position="155"/>
        <end position="221"/>
    </location>
</feature>
<dbReference type="GO" id="GO:0003677">
    <property type="term" value="F:DNA binding"/>
    <property type="evidence" value="ECO:0007669"/>
    <property type="project" value="UniProtKB-KW"/>
</dbReference>
<name>A0A017SPD6_ASPRC</name>
<feature type="region of interest" description="Disordered" evidence="6">
    <location>
        <begin position="727"/>
        <end position="818"/>
    </location>
</feature>
<evidence type="ECO:0000256" key="1">
    <source>
        <dbReference type="ARBA" id="ARBA00022723"/>
    </source>
</evidence>
<evidence type="ECO:0000256" key="7">
    <source>
        <dbReference type="SAM" id="Phobius"/>
    </source>
</evidence>
<evidence type="ECO:0000256" key="2">
    <source>
        <dbReference type="ARBA" id="ARBA00023015"/>
    </source>
</evidence>
<evidence type="ECO:0000313" key="10">
    <source>
        <dbReference type="Proteomes" id="UP000019804"/>
    </source>
</evidence>
<evidence type="ECO:0000259" key="8">
    <source>
        <dbReference type="PROSITE" id="PS50048"/>
    </source>
</evidence>
<evidence type="ECO:0000256" key="5">
    <source>
        <dbReference type="ARBA" id="ARBA00023242"/>
    </source>
</evidence>
<accession>A0A017SPD6</accession>
<dbReference type="Pfam" id="PF04082">
    <property type="entry name" value="Fungal_trans"/>
    <property type="match status" value="1"/>
</dbReference>
<dbReference type="CDD" id="cd00067">
    <property type="entry name" value="GAL4"/>
    <property type="match status" value="1"/>
</dbReference>
<keyword evidence="5" id="KW-0539">Nucleus</keyword>
<feature type="compositionally biased region" description="Polar residues" evidence="6">
    <location>
        <begin position="179"/>
        <end position="193"/>
    </location>
</feature>
<proteinExistence type="predicted"/>
<evidence type="ECO:0000256" key="3">
    <source>
        <dbReference type="ARBA" id="ARBA00023125"/>
    </source>
</evidence>
<keyword evidence="2" id="KW-0805">Transcription regulation</keyword>
<dbReference type="HOGENOM" id="CLU_011099_0_0_1"/>
<keyword evidence="7" id="KW-0812">Transmembrane</keyword>
<reference evidence="10" key="1">
    <citation type="journal article" date="2014" name="Nat. Commun.">
        <title>Genomic adaptations of the halophilic Dead Sea filamentous fungus Eurotium rubrum.</title>
        <authorList>
            <person name="Kis-Papo T."/>
            <person name="Weig A.R."/>
            <person name="Riley R."/>
            <person name="Persoh D."/>
            <person name="Salamov A."/>
            <person name="Sun H."/>
            <person name="Lipzen A."/>
            <person name="Wasser S.P."/>
            <person name="Rambold G."/>
            <person name="Grigoriev I.V."/>
            <person name="Nevo E."/>
        </authorList>
    </citation>
    <scope>NUCLEOTIDE SEQUENCE [LARGE SCALE GENOMIC DNA]</scope>
    <source>
        <strain evidence="10">CBS 135680</strain>
    </source>
</reference>
<dbReference type="PANTHER" id="PTHR46910:SF25">
    <property type="entry name" value="ABC-TRANSPORTER-REGULATING TRANSCRIPTION FACTOR"/>
    <property type="match status" value="1"/>
</dbReference>
<dbReference type="InterPro" id="IPR036864">
    <property type="entry name" value="Zn2-C6_fun-type_DNA-bd_sf"/>
</dbReference>
<dbReference type="InterPro" id="IPR050987">
    <property type="entry name" value="AtrR-like"/>
</dbReference>
<evidence type="ECO:0000256" key="6">
    <source>
        <dbReference type="SAM" id="MobiDB-lite"/>
    </source>
</evidence>